<feature type="region of interest" description="Disordered" evidence="10">
    <location>
        <begin position="646"/>
        <end position="842"/>
    </location>
</feature>
<dbReference type="GO" id="GO:0006310">
    <property type="term" value="P:DNA recombination"/>
    <property type="evidence" value="ECO:0007669"/>
    <property type="project" value="UniProtKB-UniRule"/>
</dbReference>
<evidence type="ECO:0000256" key="8">
    <source>
        <dbReference type="ARBA" id="ARBA00029496"/>
    </source>
</evidence>
<dbReference type="GO" id="GO:0006260">
    <property type="term" value="P:DNA replication"/>
    <property type="evidence" value="ECO:0007669"/>
    <property type="project" value="InterPro"/>
</dbReference>
<feature type="compositionally biased region" description="Basic residues" evidence="10">
    <location>
        <begin position="321"/>
        <end position="331"/>
    </location>
</feature>
<organism evidence="11 12">
    <name type="scientific">Fusarium zealandicum</name>
    <dbReference type="NCBI Taxonomy" id="1053134"/>
    <lineage>
        <taxon>Eukaryota</taxon>
        <taxon>Fungi</taxon>
        <taxon>Dikarya</taxon>
        <taxon>Ascomycota</taxon>
        <taxon>Pezizomycotina</taxon>
        <taxon>Sordariomycetes</taxon>
        <taxon>Hypocreomycetidae</taxon>
        <taxon>Hypocreales</taxon>
        <taxon>Nectriaceae</taxon>
        <taxon>Fusarium</taxon>
        <taxon>Fusarium staphyleae species complex</taxon>
    </lineage>
</organism>
<dbReference type="OrthoDB" id="5349119at2759"/>
<gene>
    <name evidence="9" type="primary">SLX4</name>
    <name evidence="11" type="ORF">FZEAL_7593</name>
</gene>
<keyword evidence="7 9" id="KW-0539">Nucleus</keyword>
<feature type="compositionally biased region" description="Polar residues" evidence="10">
    <location>
        <begin position="232"/>
        <end position="241"/>
    </location>
</feature>
<feature type="compositionally biased region" description="Polar residues" evidence="10">
    <location>
        <begin position="78"/>
        <end position="93"/>
    </location>
</feature>
<feature type="compositionally biased region" description="Basic and acidic residues" evidence="10">
    <location>
        <begin position="724"/>
        <end position="738"/>
    </location>
</feature>
<feature type="compositionally biased region" description="Polar residues" evidence="10">
    <location>
        <begin position="536"/>
        <end position="548"/>
    </location>
</feature>
<evidence type="ECO:0000256" key="1">
    <source>
        <dbReference type="ARBA" id="ARBA00004123"/>
    </source>
</evidence>
<proteinExistence type="inferred from homology"/>
<sequence length="1017" mass="110911">MLPSDAFESSPLRQSLRERIHIESSSPNLPPLQDFIAQQPSRPPMRSGSRVALVLGDAPTTFVSARRLWVAPDASLESPETLTETNPKPTETSAADAPIADVPAPPQARDDEVVVVQIAGKTARKPRKPKAPKASVQQRSKPKQESTGAKTLKGKTGEADDSTPKAGESKTSEGVQTRAKATKPERKKQTGTMSNHFPQVVEPDQPAKPKKSNVHEPLHLEQAPARRLDWTPPTQKSIINLDSDSPAFKQFASSDTGQLMPVFKDLVGGYACLEPPPDAAPQTITTTSDEESSFLKKRKLIELVATREAKDPVAAAEKSPTKKKAPRKKARTITELATAAYKVPTQPDPNPPAASILDHFQGTSNKADSSASELPKKGKRKANQSKRVSKVSKKKAAPPKPILLSPTAALAQVAKQDFVFGTSSQLAREESPTVLRDLQAALRQSNQTNEMDFVIPINSDPIEPSEQRTSLWNAAARDAEGDLFDFEVINLTEDSPQLLDEDLDANPFGYFAGEDQAAMPRVVTEIPDSDGLESLVNLSDNLPSPSQRQEQDEGSPLFPDSELSTSTNVHQPAFQQIETSRGPPEPKFEEVESEVSLAEQPPRPNYEGLTDVQLAREIRTFGFKPIKRRSAMIALLDQCWQSKLRTGQARIHTSRRLPSAASKEFTKPKNSVSARVTERSRYRPRENSPSASGPQEPPPSAQPPETPKSHHSRPSSLGLASPSKIKEIASAVKHESCRHTGHTRHSFDLGRGPEPGDEAVLSWILTPDAQPSNPPSRPKKDSKTSSSGSASPPRLKAKASKKTTASPRRKKRAANPVIEIPDSASDVESNLDSSRPGKDIMTSLPDLASISRLTAIASKQTTPSSRRRKGAANLVIEIPDSASDVENDLNSSTDSIDEHMFSSPPPIDLPFSTGDNTEVSLTASQYDHEAVLFEHITKAIRSAPRTADAMQPSWHEKILLYDPIVLEDLATWLNAGELSRVGYDEEVNPGDVKKWCEAKSVCCLCRVNLRGKERRRF</sequence>
<dbReference type="Proteomes" id="UP000635477">
    <property type="component" value="Unassembled WGS sequence"/>
</dbReference>
<feature type="region of interest" description="Disordered" evidence="10">
    <location>
        <begin position="70"/>
        <end position="241"/>
    </location>
</feature>
<keyword evidence="4 9" id="KW-0227">DNA damage</keyword>
<feature type="compositionally biased region" description="Pro residues" evidence="10">
    <location>
        <begin position="695"/>
        <end position="706"/>
    </location>
</feature>
<reference evidence="11" key="1">
    <citation type="journal article" date="2020" name="BMC Genomics">
        <title>Correction to: Identification and distribution of gene clusters required for synthesis of sphingolipid metabolism inhibitors in diverse species of the filamentous fungus Fusarium.</title>
        <authorList>
            <person name="Kim H.S."/>
            <person name="Lohmar J.M."/>
            <person name="Busman M."/>
            <person name="Brown D.W."/>
            <person name="Naumann T.A."/>
            <person name="Divon H.H."/>
            <person name="Lysoe E."/>
            <person name="Uhlig S."/>
            <person name="Proctor R.H."/>
        </authorList>
    </citation>
    <scope>NUCLEOTIDE SEQUENCE</scope>
    <source>
        <strain evidence="11">NRRL 22465</strain>
    </source>
</reference>
<dbReference type="GO" id="GO:0006281">
    <property type="term" value="P:DNA repair"/>
    <property type="evidence" value="ECO:0007669"/>
    <property type="project" value="UniProtKB-UniRule"/>
</dbReference>
<feature type="compositionally biased region" description="Basic and acidic residues" evidence="10">
    <location>
        <begin position="213"/>
        <end position="229"/>
    </location>
</feature>
<dbReference type="AlphaFoldDB" id="A0A8H4XIQ3"/>
<comment type="subcellular location">
    <subcellularLocation>
        <location evidence="1 9">Nucleus</location>
    </subcellularLocation>
</comment>
<protein>
    <recommendedName>
        <fullName evidence="8 9">Structure-specific endonuclease subunit SLX4</fullName>
    </recommendedName>
</protein>
<accession>A0A8H4XIQ3</accession>
<dbReference type="GO" id="GO:0017108">
    <property type="term" value="F:5'-flap endonuclease activity"/>
    <property type="evidence" value="ECO:0007669"/>
    <property type="project" value="InterPro"/>
</dbReference>
<evidence type="ECO:0000256" key="4">
    <source>
        <dbReference type="ARBA" id="ARBA00022763"/>
    </source>
</evidence>
<feature type="region of interest" description="Disordered" evidence="10">
    <location>
        <begin position="307"/>
        <end position="403"/>
    </location>
</feature>
<feature type="compositionally biased region" description="Basic residues" evidence="10">
    <location>
        <begin position="377"/>
        <end position="397"/>
    </location>
</feature>
<feature type="compositionally biased region" description="Polar residues" evidence="10">
    <location>
        <begin position="562"/>
        <end position="579"/>
    </location>
</feature>
<evidence type="ECO:0000256" key="6">
    <source>
        <dbReference type="ARBA" id="ARBA00023204"/>
    </source>
</evidence>
<feature type="compositionally biased region" description="Polar residues" evidence="10">
    <location>
        <begin position="135"/>
        <end position="149"/>
    </location>
</feature>
<keyword evidence="5 9" id="KW-0233">DNA recombination</keyword>
<feature type="compositionally biased region" description="Low complexity" evidence="10">
    <location>
        <begin position="784"/>
        <end position="793"/>
    </location>
</feature>
<comment type="similarity">
    <text evidence="2 9">Belongs to the SLX4 family.</text>
</comment>
<keyword evidence="12" id="KW-1185">Reference proteome</keyword>
<evidence type="ECO:0000256" key="2">
    <source>
        <dbReference type="ARBA" id="ARBA00006661"/>
    </source>
</evidence>
<dbReference type="GO" id="GO:0033557">
    <property type="term" value="C:Slx1-Slx4 complex"/>
    <property type="evidence" value="ECO:0007669"/>
    <property type="project" value="UniProtKB-UniRule"/>
</dbReference>
<evidence type="ECO:0000256" key="5">
    <source>
        <dbReference type="ARBA" id="ARBA00023172"/>
    </source>
</evidence>
<evidence type="ECO:0000256" key="9">
    <source>
        <dbReference type="HAMAP-Rule" id="MF_03110"/>
    </source>
</evidence>
<feature type="region of interest" description="Disordered" evidence="10">
    <location>
        <begin position="22"/>
        <end position="48"/>
    </location>
</feature>
<evidence type="ECO:0000256" key="7">
    <source>
        <dbReference type="ARBA" id="ARBA00023242"/>
    </source>
</evidence>
<keyword evidence="3 9" id="KW-0597">Phosphoprotein</keyword>
<evidence type="ECO:0000313" key="12">
    <source>
        <dbReference type="Proteomes" id="UP000635477"/>
    </source>
</evidence>
<feature type="compositionally biased region" description="Basic and acidic residues" evidence="10">
    <location>
        <begin position="676"/>
        <end position="686"/>
    </location>
</feature>
<feature type="region of interest" description="Disordered" evidence="10">
    <location>
        <begin position="532"/>
        <end position="608"/>
    </location>
</feature>
<dbReference type="InterPro" id="IPR027784">
    <property type="entry name" value="Slx4_ascomycetes"/>
</dbReference>
<comment type="subunit">
    <text evidence="9">Forms a heterodimer with SLX1.</text>
</comment>
<comment type="function">
    <text evidence="9">Regulatory subunit of the SLX1-SLX4 structure-specific endonuclease that resolves DNA secondary structures generated during DNA repair and recombination. Has endonuclease activity towards branched DNA substrates, introducing single-strand cuts in duplex DNA close to junctions with ss-DNA.</text>
</comment>
<dbReference type="HAMAP" id="MF_03110">
    <property type="entry name" value="Endonuc_su_Slx4"/>
    <property type="match status" value="1"/>
</dbReference>
<feature type="compositionally biased region" description="Polar residues" evidence="10">
    <location>
        <begin position="361"/>
        <end position="372"/>
    </location>
</feature>
<feature type="compositionally biased region" description="Basic residues" evidence="10">
    <location>
        <begin position="122"/>
        <end position="131"/>
    </location>
</feature>
<evidence type="ECO:0000256" key="3">
    <source>
        <dbReference type="ARBA" id="ARBA00022553"/>
    </source>
</evidence>
<reference evidence="11" key="2">
    <citation type="submission" date="2020-05" db="EMBL/GenBank/DDBJ databases">
        <authorList>
            <person name="Kim H.-S."/>
            <person name="Proctor R.H."/>
            <person name="Brown D.W."/>
        </authorList>
    </citation>
    <scope>NUCLEOTIDE SEQUENCE</scope>
    <source>
        <strain evidence="11">NRRL 22465</strain>
    </source>
</reference>
<keyword evidence="6 9" id="KW-0234">DNA repair</keyword>
<comment type="PTM">
    <text evidence="9">Phosphorylated in response to DNA damage.</text>
</comment>
<comment type="caution">
    <text evidence="11">The sequence shown here is derived from an EMBL/GenBank/DDBJ whole genome shotgun (WGS) entry which is preliminary data.</text>
</comment>
<dbReference type="CDD" id="cd22999">
    <property type="entry name" value="SAP_SLX4"/>
    <property type="match status" value="1"/>
</dbReference>
<dbReference type="InterPro" id="IPR018574">
    <property type="entry name" value="Structure-sp_endonuc_su_Slx4"/>
</dbReference>
<evidence type="ECO:0000256" key="10">
    <source>
        <dbReference type="SAM" id="MobiDB-lite"/>
    </source>
</evidence>
<feature type="compositionally biased region" description="Basic residues" evidence="10">
    <location>
        <begin position="795"/>
        <end position="813"/>
    </location>
</feature>
<evidence type="ECO:0000313" key="11">
    <source>
        <dbReference type="EMBL" id="KAF4975658.1"/>
    </source>
</evidence>
<name>A0A8H4XIQ3_9HYPO</name>
<dbReference type="EMBL" id="JABEYC010000618">
    <property type="protein sequence ID" value="KAF4975658.1"/>
    <property type="molecule type" value="Genomic_DNA"/>
</dbReference>
<dbReference type="Pfam" id="PF09494">
    <property type="entry name" value="Slx4"/>
    <property type="match status" value="1"/>
</dbReference>